<feature type="domain" description="Flavinylation-associated cytochrome" evidence="2">
    <location>
        <begin position="68"/>
        <end position="126"/>
    </location>
</feature>
<keyword evidence="4" id="KW-1185">Reference proteome</keyword>
<proteinExistence type="predicted"/>
<dbReference type="Pfam" id="PF14358">
    <property type="entry name" value="DUF4405"/>
    <property type="match status" value="1"/>
</dbReference>
<gene>
    <name evidence="3" type="ORF">ADCFC_17430</name>
</gene>
<dbReference type="Proteomes" id="UP000501727">
    <property type="component" value="Chromosome"/>
</dbReference>
<dbReference type="AlphaFoldDB" id="A0A6F8SNW0"/>
<feature type="transmembrane region" description="Helical" evidence="1">
    <location>
        <begin position="30"/>
        <end position="54"/>
    </location>
</feature>
<evidence type="ECO:0000259" key="2">
    <source>
        <dbReference type="Pfam" id="PF14358"/>
    </source>
</evidence>
<feature type="transmembrane region" description="Helical" evidence="1">
    <location>
        <begin position="105"/>
        <end position="128"/>
    </location>
</feature>
<dbReference type="InterPro" id="IPR025517">
    <property type="entry name" value="DUF4405"/>
</dbReference>
<accession>A0A6F8SNW0</accession>
<name>A0A6F8SNW0_9ACTN</name>
<evidence type="ECO:0000256" key="1">
    <source>
        <dbReference type="SAM" id="Phobius"/>
    </source>
</evidence>
<dbReference type="EMBL" id="AP022829">
    <property type="protein sequence ID" value="BCA89246.1"/>
    <property type="molecule type" value="Genomic_DNA"/>
</dbReference>
<keyword evidence="1" id="KW-0472">Membrane</keyword>
<protein>
    <recommendedName>
        <fullName evidence="2">Flavinylation-associated cytochrome domain-containing protein</fullName>
    </recommendedName>
</protein>
<reference evidence="4" key="2">
    <citation type="submission" date="2020-03" db="EMBL/GenBank/DDBJ databases">
        <title>Complete Genome Sequence of Adlercreutzia sp. strain 8CFCBH1 Producing Equol, Isolated from Healthy Japanese Feces.</title>
        <authorList>
            <person name="Ogata Y."/>
            <person name="Sakamoto M."/>
            <person name="Ohkuma M."/>
            <person name="Hattori M."/>
            <person name="Suda W."/>
        </authorList>
    </citation>
    <scope>NUCLEOTIDE SEQUENCE [LARGE SCALE GENOMIC DNA]</scope>
    <source>
        <strain evidence="4">8CFCBH1</strain>
    </source>
</reference>
<organism evidence="3 4">
    <name type="scientific">Adlercreutzia hattorii</name>
    <dbReference type="NCBI Taxonomy" id="2707299"/>
    <lineage>
        <taxon>Bacteria</taxon>
        <taxon>Bacillati</taxon>
        <taxon>Actinomycetota</taxon>
        <taxon>Coriobacteriia</taxon>
        <taxon>Eggerthellales</taxon>
        <taxon>Eggerthellaceae</taxon>
        <taxon>Adlercreutzia</taxon>
    </lineage>
</organism>
<evidence type="ECO:0000313" key="4">
    <source>
        <dbReference type="Proteomes" id="UP000501727"/>
    </source>
</evidence>
<keyword evidence="1" id="KW-0812">Transmembrane</keyword>
<dbReference type="KEGG" id="ahat:ADCFC_18650"/>
<reference evidence="4" key="1">
    <citation type="journal article" date="2020" name="Microbiol. Resour. Announc.">
        <title>Complete Genome Sequence of Adlercreutzia sp. Strain 8CFCBH1, a Potent Producer of Equol, Isolated from Healthy Japanese Feces.</title>
        <authorList>
            <person name="Ogata Y."/>
            <person name="Sakamoto M."/>
            <person name="Ohkuma M."/>
            <person name="Hattori M."/>
            <person name="Suda W."/>
        </authorList>
    </citation>
    <scope>NUCLEOTIDE SEQUENCE [LARGE SCALE GENOMIC DNA]</scope>
    <source>
        <strain evidence="4">8CFCBH1</strain>
    </source>
</reference>
<dbReference type="RefSeq" id="WP_157012542.1">
    <property type="nucleotide sequence ID" value="NZ_AP022829.1"/>
</dbReference>
<sequence>MRVLVVDALALVLYIVVSLPAMTGVGAHEWLGLGIGLVLLVHGAQHVDFAGHLLTSRGAWRAKGRILLDAALVLSVAVVVLSGLMESGTVLPAFGFYAEGYYFWGPLHAASAKVLLALLVVHGALNLGSAWRLAQRARAKEDE</sequence>
<feature type="transmembrane region" description="Helical" evidence="1">
    <location>
        <begin position="66"/>
        <end position="85"/>
    </location>
</feature>
<evidence type="ECO:0000313" key="3">
    <source>
        <dbReference type="EMBL" id="BCA89246.1"/>
    </source>
</evidence>
<keyword evidence="1" id="KW-1133">Transmembrane helix</keyword>